<evidence type="ECO:0000256" key="3">
    <source>
        <dbReference type="ARBA" id="ARBA00023026"/>
    </source>
</evidence>
<dbReference type="Pfam" id="PF05593">
    <property type="entry name" value="RHS_repeat"/>
    <property type="match status" value="3"/>
</dbReference>
<dbReference type="NCBIfam" id="TIGR03696">
    <property type="entry name" value="Rhs_assc_core"/>
    <property type="match status" value="1"/>
</dbReference>
<keyword evidence="4" id="KW-0732">Signal</keyword>
<name>A0A7H2VAH1_9GAMM</name>
<dbReference type="InterPro" id="IPR050708">
    <property type="entry name" value="T6SS_VgrG/RHS"/>
</dbReference>
<dbReference type="NCBIfam" id="TIGR01643">
    <property type="entry name" value="YD_repeat_2x"/>
    <property type="match status" value="3"/>
</dbReference>
<keyword evidence="3" id="KW-0843">Virulence</keyword>
<keyword evidence="2" id="KW-0964">Secreted</keyword>
<comment type="subcellular location">
    <subcellularLocation>
        <location evidence="1">Secreted</location>
    </subcellularLocation>
</comment>
<organism evidence="5 6">
    <name type="scientific">Acinetobacter seifertii</name>
    <dbReference type="NCBI Taxonomy" id="1530123"/>
    <lineage>
        <taxon>Bacteria</taxon>
        <taxon>Pseudomonadati</taxon>
        <taxon>Pseudomonadota</taxon>
        <taxon>Gammaproteobacteria</taxon>
        <taxon>Moraxellales</taxon>
        <taxon>Moraxellaceae</taxon>
        <taxon>Acinetobacter</taxon>
        <taxon>Acinetobacter calcoaceticus/baumannii complex</taxon>
    </lineage>
</organism>
<dbReference type="SUPFAM" id="SSF69318">
    <property type="entry name" value="Integrin alpha N-terminal domain"/>
    <property type="match status" value="1"/>
</dbReference>
<dbReference type="Proteomes" id="UP000516666">
    <property type="component" value="Chromosome"/>
</dbReference>
<dbReference type="Pfam" id="PF03534">
    <property type="entry name" value="SpvB"/>
    <property type="match status" value="1"/>
</dbReference>
<evidence type="ECO:0000256" key="1">
    <source>
        <dbReference type="ARBA" id="ARBA00004613"/>
    </source>
</evidence>
<proteinExistence type="predicted"/>
<reference evidence="5 6" key="2">
    <citation type="submission" date="2020-09" db="EMBL/GenBank/DDBJ databases">
        <authorList>
            <person name="Chen F.-J."/>
            <person name="Lee Y.-T."/>
        </authorList>
    </citation>
    <scope>NUCLEOTIDE SEQUENCE [LARGE SCALE GENOMIC DNA]</scope>
    <source>
        <strain evidence="5 6">AS39</strain>
    </source>
</reference>
<evidence type="ECO:0000256" key="2">
    <source>
        <dbReference type="ARBA" id="ARBA00022525"/>
    </source>
</evidence>
<accession>A0A7H2VAH1</accession>
<protein>
    <submittedName>
        <fullName evidence="5">Uncharacterized protein</fullName>
    </submittedName>
</protein>
<dbReference type="PANTHER" id="PTHR32305:SF15">
    <property type="entry name" value="PROTEIN RHSA-RELATED"/>
    <property type="match status" value="1"/>
</dbReference>
<reference evidence="6" key="1">
    <citation type="submission" date="2020-09" db="EMBL/GenBank/DDBJ databases">
        <title>Clinical and molecular characterization of Acinetobacter seifertii in Taiwan.</title>
        <authorList>
            <person name="Li L.-H."/>
            <person name="Yang Y.-S."/>
            <person name="Sun J.-R."/>
            <person name="Huang T.-W."/>
            <person name="Huang W.-C."/>
            <person name="Wang Y.-C."/>
            <person name="Kuo T.-H."/>
            <person name="Kuo S.-C."/>
            <person name="Chen T.-L."/>
        </authorList>
    </citation>
    <scope>NUCLEOTIDE SEQUENCE [LARGE SCALE GENOMIC DNA]</scope>
    <source>
        <strain evidence="6">AS39</strain>
    </source>
</reference>
<gene>
    <name evidence="5" type="ORF">IC776_05690</name>
</gene>
<dbReference type="RefSeq" id="WP_191012853.1">
    <property type="nucleotide sequence ID" value="NZ_CP061646.1"/>
</dbReference>
<evidence type="ECO:0000313" key="5">
    <source>
        <dbReference type="EMBL" id="QNX73354.1"/>
    </source>
</evidence>
<feature type="signal peptide" evidence="4">
    <location>
        <begin position="1"/>
        <end position="19"/>
    </location>
</feature>
<dbReference type="InterPro" id="IPR006530">
    <property type="entry name" value="YD"/>
</dbReference>
<dbReference type="GO" id="GO:0005737">
    <property type="term" value="C:cytoplasm"/>
    <property type="evidence" value="ECO:0007669"/>
    <property type="project" value="InterPro"/>
</dbReference>
<dbReference type="InterPro" id="IPR003284">
    <property type="entry name" value="Sal_SpvB"/>
</dbReference>
<dbReference type="InterPro" id="IPR022385">
    <property type="entry name" value="Rhs_assc_core"/>
</dbReference>
<dbReference type="InterPro" id="IPR031325">
    <property type="entry name" value="RHS_repeat"/>
</dbReference>
<dbReference type="Gene3D" id="2.180.10.10">
    <property type="entry name" value="RHS repeat-associated core"/>
    <property type="match status" value="3"/>
</dbReference>
<evidence type="ECO:0000313" key="6">
    <source>
        <dbReference type="Proteomes" id="UP000516666"/>
    </source>
</evidence>
<dbReference type="EMBL" id="CP061646">
    <property type="protein sequence ID" value="QNX73354.1"/>
    <property type="molecule type" value="Genomic_DNA"/>
</dbReference>
<feature type="chain" id="PRO_5028902865" evidence="4">
    <location>
        <begin position="20"/>
        <end position="2154"/>
    </location>
</feature>
<sequence>MKYKILFISIFLAIHHTHAAETELAATLNGKSSVNSLGVLNHNIPLGIPTSLNGFVPSLSLNYNGESPDGILGVGWNIGGMSGVSRCYHINSKLDTFQTIGGSNFFETIDYASNPKASIFNQSCFSLDGKKLIKISDDTVAAGATEFRFEDDDFSRITLELEAGKATIKKFIVKTKEGITREYATPLKSNYKDLTTGQYEVGNDITDWALSTVKDNNGNYWTVEYDDLKKGFLYPKSIKYTGNGAVAPLNSIDFEYVPRLDIEKRIVRTENVSERVLDKKLSKISLKVNNTLKGEYAFQYEDINDTVAKKTRLKTFNYCSVNGNDRSCTLPTKLTWSSYGKERMNTPVRAGIAPVPSISDKSNVRYVSLSVKKGDKKLQTIISKDAEGLNIIPLGSEYSSKITHGLLSGFKEWYPIVMDINGDEIEDLVIYGKDNANKVSLLEFTASFNAKNEKEFKIYKEILNINTVAIPLTNIRVMDGSRDGINDLILTYADDNNIRFDGIKLDGTGAVSSVKTSTVDPEIITKLKNSTGNAKVPARILSGNFSRNKQNDVMLYYTDPTMGLGICAIGVYWNAVNRDTTLKCNSKLLSSDWLIWGAEGNKYKDYTFNVVDYNNDGLDDIVMSKVVRIDSANGTSTRFKEELIPLLSRDDANSFELSTAVETPPFVIDTTGWGSDWESNKISSPNFADFNQDGLFDFYIYTYSFKPNLITFLQKPTKQFDIDNFSLNSWDKPTSQVESIQFSILGVPSSISPSNFKIDIIPTFFDLNFDGIPDLDFRILAYPNTAGAKGFLYSIVTNATRNPPDPMFDGAFTTVFMPNLTLPDMLRSVEAGDGRKQTFSYKSVSANPEVQESKPFPVRGTSAPIWTVDKTFSYLNDVLGAQATYDYMSPRVDVKDNRFLGFEKQTEKLETYNNPANPSAVSTTVQKETVFNQNNTFMGMPKSVTTKVNDALVSKVTVNDEDFISDSAYPTTKVKFPRIKKSTKQTYDLGKLISTSVTTDNYENIFGNLLDSTVTTTSADGATSFTNNVKATYSPHDLANWIPGLVQERTVSSARTGQSTIQSKTQFTYDNKQQLKQQINEPNDPALKIQTDYEYDNYGNVTKVSVSGASTGADTDIGSRTLTSFYEAGPGYPAGVFKTREVNALSQQVSSTYDAVTGQVLSSTDTNGITNTQKIDGIGRVVQSIPAVGAQTNTDYQLCKNFTDVGSNSSECEKGENYKITSLTALNAPVISYKDANGNIKRTVTKAYDNVNNIVVRNEYDPSGRLYRSSTPSLSNVGYGSLQWTSYEYDALGRIIKLTEPGNRITTYTYNGLESSITNAKGLKRVEKKNIAGEVVEIIDHDNNSLKYSRDALGRLTQTTDALGRSISLTLDKNGNKLQQVDPVLGTWQYRYNPLGQVVWQKDAKGQVTTFQYDVLGRLKQRTEPELTSTWVWDSAANGKGKLAQLTASNGFSESYAYDNFGRMYQTTTSKTIDPKAQGTSDPDFISKWNFDAAGRPLAYAYPTGFGYRNIYDSNGYLKEVRNLAGNQLYWAANARDARGNVTQETLGNGLVTKTAYKADTGFIESINTGNAGIQQNTYAFDAIGNLTNRNQNLAGISINESFTYDNINRLKSVVNQKGETSSVNYDAIGNITSRSGKEAVNAAKSNNYTWTSFNMPLQIKQGTTTESFMYDANHERVRRTSVENGKTTTTVYINPRIDTGGTFEKSYLPNGTTEYTHHIYAGGDVIGSYVTNDKGTPPTGDLGSAYENGVAPNSATADISKTGPYRYFHKDHLNSIEVITDAAGNPLERLSYDSWGKRRNVDGTVASGVKGKNSIHGFTSHEMLDSIGLIHMNGRVYDPTIGRFISADPTIDGADSLQGYNRYAYVYNNPTTLLDPDGYGWTKFWKRFGKDLANGLNTFMDDWLGTCSKAKGDCGVSVGVTYGPNNQGVGAYNDGRNTIQPHIGFGNVNGNYYTLNYSQEYNGLQFNSLGYNSNGYDALHPQYQIDANYFGFNNNDGPKYRWAGTSSEFVSQAEYDSLYIDSLNTHPSDIQAQKSYYYDGVEKIAERDSLALSVLTSYLGVGSLLKPPMPVLTKNAQKSVNSYQKLIIEHKQKLADYKANPAKYDNQGVYRNAPTKEIQESIYKGRIAALEKQIKKQEKVLKQILSDVKSYME</sequence>
<dbReference type="PANTHER" id="PTHR32305">
    <property type="match status" value="1"/>
</dbReference>
<dbReference type="GO" id="GO:0005576">
    <property type="term" value="C:extracellular region"/>
    <property type="evidence" value="ECO:0007669"/>
    <property type="project" value="UniProtKB-SubCell"/>
</dbReference>
<evidence type="ECO:0000256" key="4">
    <source>
        <dbReference type="SAM" id="SignalP"/>
    </source>
</evidence>
<dbReference type="InterPro" id="IPR028994">
    <property type="entry name" value="Integrin_alpha_N"/>
</dbReference>